<evidence type="ECO:0000313" key="1">
    <source>
        <dbReference type="EMBL" id="GBO45315.1"/>
    </source>
</evidence>
<sequence length="101" mass="11878">MFIEAFVPYVHQSVKDVIEEIINKVTRQLVQLHYSFQNTDNPVASSRVQRNENHLMRGFAWRRCSNDSVRACMAAVIIACLVGFYHYRIPRKQIRFSNLFS</sequence>
<dbReference type="Proteomes" id="UP000499080">
    <property type="component" value="Unassembled WGS sequence"/>
</dbReference>
<keyword evidence="2" id="KW-1185">Reference proteome</keyword>
<name>A0A4Y2X6E2_ARAVE</name>
<dbReference type="AlphaFoldDB" id="A0A4Y2X6E2"/>
<gene>
    <name evidence="1" type="ORF">AVEN_233908_1</name>
</gene>
<organism evidence="1 2">
    <name type="scientific">Araneus ventricosus</name>
    <name type="common">Orbweaver spider</name>
    <name type="synonym">Epeira ventricosa</name>
    <dbReference type="NCBI Taxonomy" id="182803"/>
    <lineage>
        <taxon>Eukaryota</taxon>
        <taxon>Metazoa</taxon>
        <taxon>Ecdysozoa</taxon>
        <taxon>Arthropoda</taxon>
        <taxon>Chelicerata</taxon>
        <taxon>Arachnida</taxon>
        <taxon>Araneae</taxon>
        <taxon>Araneomorphae</taxon>
        <taxon>Entelegynae</taxon>
        <taxon>Araneoidea</taxon>
        <taxon>Araneidae</taxon>
        <taxon>Araneus</taxon>
    </lineage>
</organism>
<accession>A0A4Y2X6E2</accession>
<reference evidence="1 2" key="1">
    <citation type="journal article" date="2019" name="Sci. Rep.">
        <title>Orb-weaving spider Araneus ventricosus genome elucidates the spidroin gene catalogue.</title>
        <authorList>
            <person name="Kono N."/>
            <person name="Nakamura H."/>
            <person name="Ohtoshi R."/>
            <person name="Moran D.A.P."/>
            <person name="Shinohara A."/>
            <person name="Yoshida Y."/>
            <person name="Fujiwara M."/>
            <person name="Mori M."/>
            <person name="Tomita M."/>
            <person name="Arakawa K."/>
        </authorList>
    </citation>
    <scope>NUCLEOTIDE SEQUENCE [LARGE SCALE GENOMIC DNA]</scope>
</reference>
<comment type="caution">
    <text evidence="1">The sequence shown here is derived from an EMBL/GenBank/DDBJ whole genome shotgun (WGS) entry which is preliminary data.</text>
</comment>
<dbReference type="EMBL" id="BGPR01072371">
    <property type="protein sequence ID" value="GBO45315.1"/>
    <property type="molecule type" value="Genomic_DNA"/>
</dbReference>
<evidence type="ECO:0000313" key="2">
    <source>
        <dbReference type="Proteomes" id="UP000499080"/>
    </source>
</evidence>
<proteinExistence type="predicted"/>
<protein>
    <submittedName>
        <fullName evidence="1">Uncharacterized protein</fullName>
    </submittedName>
</protein>